<proteinExistence type="predicted"/>
<name>A0ABR3XG31_9PEZI</name>
<dbReference type="InterPro" id="IPR050593">
    <property type="entry name" value="LovG"/>
</dbReference>
<evidence type="ECO:0000259" key="2">
    <source>
        <dbReference type="Pfam" id="PF03959"/>
    </source>
</evidence>
<dbReference type="PANTHER" id="PTHR48070:SF7">
    <property type="entry name" value="SERINE HYDROLASE FSH DOMAIN-CONTAINING PROTEIN-RELATED"/>
    <property type="match status" value="1"/>
</dbReference>
<dbReference type="InterPro" id="IPR029058">
    <property type="entry name" value="AB_hydrolase_fold"/>
</dbReference>
<dbReference type="EMBL" id="JAZHXJ010000099">
    <property type="protein sequence ID" value="KAL1874915.1"/>
    <property type="molecule type" value="Genomic_DNA"/>
</dbReference>
<evidence type="ECO:0000256" key="1">
    <source>
        <dbReference type="ARBA" id="ARBA00022801"/>
    </source>
</evidence>
<gene>
    <name evidence="3" type="ORF">VTK73DRAFT_10395</name>
</gene>
<dbReference type="SUPFAM" id="SSF53474">
    <property type="entry name" value="alpha/beta-Hydrolases"/>
    <property type="match status" value="1"/>
</dbReference>
<protein>
    <recommendedName>
        <fullName evidence="2">Serine hydrolase domain-containing protein</fullName>
    </recommendedName>
</protein>
<dbReference type="InterPro" id="IPR005645">
    <property type="entry name" value="FSH-like_dom"/>
</dbReference>
<evidence type="ECO:0000313" key="3">
    <source>
        <dbReference type="EMBL" id="KAL1874915.1"/>
    </source>
</evidence>
<keyword evidence="1" id="KW-0378">Hydrolase</keyword>
<feature type="domain" description="Serine hydrolase" evidence="2">
    <location>
        <begin position="1"/>
        <end position="281"/>
    </location>
</feature>
<keyword evidence="4" id="KW-1185">Reference proteome</keyword>
<dbReference type="Pfam" id="PF03959">
    <property type="entry name" value="FSH1"/>
    <property type="match status" value="1"/>
</dbReference>
<organism evidence="3 4">
    <name type="scientific">Phialemonium thermophilum</name>
    <dbReference type="NCBI Taxonomy" id="223376"/>
    <lineage>
        <taxon>Eukaryota</taxon>
        <taxon>Fungi</taxon>
        <taxon>Dikarya</taxon>
        <taxon>Ascomycota</taxon>
        <taxon>Pezizomycotina</taxon>
        <taxon>Sordariomycetes</taxon>
        <taxon>Sordariomycetidae</taxon>
        <taxon>Cephalothecales</taxon>
        <taxon>Cephalothecaceae</taxon>
        <taxon>Phialemonium</taxon>
    </lineage>
</organism>
<sequence length="296" mass="32383">MRILCLHGQGASASIFQSQTAAFRAKLDETYLFEFVDAPFPCPPAPGINAIFDSGHYAWYPKQAVPFILGAHRWLLEYIEDHGPYDAVCCFSQGCAVVLSLLLYHAKDEHDAQKSASAADIAATGTSDAQPPPPPPLPFRAAIFICGGVPFPALEDLGINIPRRAHEINDRTGKLLREKAGDLARMASHPDQIRRGVGLWDDTDGLLHNPAVLPDPKDVFGLDFTSFPPALRVQIPTVHIYGAKDPRWPSSMQLAYFCDDRKMYDHGGGHDIPRSTKVSNAIADLIRGLDQAIACM</sequence>
<dbReference type="Gene3D" id="3.40.50.1820">
    <property type="entry name" value="alpha/beta hydrolase"/>
    <property type="match status" value="1"/>
</dbReference>
<comment type="caution">
    <text evidence="3">The sequence shown here is derived from an EMBL/GenBank/DDBJ whole genome shotgun (WGS) entry which is preliminary data.</text>
</comment>
<evidence type="ECO:0000313" key="4">
    <source>
        <dbReference type="Proteomes" id="UP001586593"/>
    </source>
</evidence>
<accession>A0ABR3XG31</accession>
<reference evidence="3 4" key="1">
    <citation type="journal article" date="2024" name="Commun. Biol.">
        <title>Comparative genomic analysis of thermophilic fungi reveals convergent evolutionary adaptations and gene losses.</title>
        <authorList>
            <person name="Steindorff A.S."/>
            <person name="Aguilar-Pontes M.V."/>
            <person name="Robinson A.J."/>
            <person name="Andreopoulos B."/>
            <person name="LaButti K."/>
            <person name="Kuo A."/>
            <person name="Mondo S."/>
            <person name="Riley R."/>
            <person name="Otillar R."/>
            <person name="Haridas S."/>
            <person name="Lipzen A."/>
            <person name="Grimwood J."/>
            <person name="Schmutz J."/>
            <person name="Clum A."/>
            <person name="Reid I.D."/>
            <person name="Moisan M.C."/>
            <person name="Butler G."/>
            <person name="Nguyen T.T.M."/>
            <person name="Dewar K."/>
            <person name="Conant G."/>
            <person name="Drula E."/>
            <person name="Henrissat B."/>
            <person name="Hansel C."/>
            <person name="Singer S."/>
            <person name="Hutchinson M.I."/>
            <person name="de Vries R.P."/>
            <person name="Natvig D.O."/>
            <person name="Powell A.J."/>
            <person name="Tsang A."/>
            <person name="Grigoriev I.V."/>
        </authorList>
    </citation>
    <scope>NUCLEOTIDE SEQUENCE [LARGE SCALE GENOMIC DNA]</scope>
    <source>
        <strain evidence="3 4">ATCC 24622</strain>
    </source>
</reference>
<dbReference type="Proteomes" id="UP001586593">
    <property type="component" value="Unassembled WGS sequence"/>
</dbReference>
<dbReference type="PANTHER" id="PTHR48070">
    <property type="entry name" value="ESTERASE OVCA2"/>
    <property type="match status" value="1"/>
</dbReference>